<dbReference type="EMBL" id="JADGJW010000021">
    <property type="protein sequence ID" value="KAJ3227182.1"/>
    <property type="molecule type" value="Genomic_DNA"/>
</dbReference>
<keyword evidence="3" id="KW-1185">Reference proteome</keyword>
<evidence type="ECO:0000256" key="1">
    <source>
        <dbReference type="ARBA" id="ARBA00005830"/>
    </source>
</evidence>
<dbReference type="Proteomes" id="UP001211065">
    <property type="component" value="Unassembled WGS sequence"/>
</dbReference>
<dbReference type="GO" id="GO:0048244">
    <property type="term" value="F:phytanoyl-CoA dioxygenase activity"/>
    <property type="evidence" value="ECO:0007669"/>
    <property type="project" value="InterPro"/>
</dbReference>
<dbReference type="SUPFAM" id="SSF51197">
    <property type="entry name" value="Clavaminate synthase-like"/>
    <property type="match status" value="1"/>
</dbReference>
<dbReference type="InterPro" id="IPR008775">
    <property type="entry name" value="Phytyl_CoA_dOase-like"/>
</dbReference>
<reference evidence="2" key="1">
    <citation type="submission" date="2020-05" db="EMBL/GenBank/DDBJ databases">
        <title>Phylogenomic resolution of chytrid fungi.</title>
        <authorList>
            <person name="Stajich J.E."/>
            <person name="Amses K."/>
            <person name="Simmons R."/>
            <person name="Seto K."/>
            <person name="Myers J."/>
            <person name="Bonds A."/>
            <person name="Quandt C.A."/>
            <person name="Barry K."/>
            <person name="Liu P."/>
            <person name="Grigoriev I."/>
            <person name="Longcore J.E."/>
            <person name="James T.Y."/>
        </authorList>
    </citation>
    <scope>NUCLEOTIDE SEQUENCE</scope>
    <source>
        <strain evidence="2">JEL0476</strain>
    </source>
</reference>
<evidence type="ECO:0000313" key="2">
    <source>
        <dbReference type="EMBL" id="KAJ3227182.1"/>
    </source>
</evidence>
<comment type="caution">
    <text evidence="2">The sequence shown here is derived from an EMBL/GenBank/DDBJ whole genome shotgun (WGS) entry which is preliminary data.</text>
</comment>
<comment type="similarity">
    <text evidence="1">Belongs to the PhyH family.</text>
</comment>
<dbReference type="InterPro" id="IPR047128">
    <property type="entry name" value="PhyH"/>
</dbReference>
<dbReference type="AlphaFoldDB" id="A0AAD5XZ51"/>
<dbReference type="Pfam" id="PF05721">
    <property type="entry name" value="PhyH"/>
    <property type="match status" value="1"/>
</dbReference>
<accession>A0AAD5XZ51</accession>
<gene>
    <name evidence="2" type="ORF">HK099_003145</name>
</gene>
<dbReference type="PANTHER" id="PTHR21308">
    <property type="entry name" value="PHYTANOYL-COA ALPHA-HYDROXYLASE"/>
    <property type="match status" value="1"/>
</dbReference>
<dbReference type="PANTHER" id="PTHR21308:SF1">
    <property type="entry name" value="PHYTANOYL-COA DIOXYGENASE, PEROXISOMAL"/>
    <property type="match status" value="1"/>
</dbReference>
<evidence type="ECO:0000313" key="3">
    <source>
        <dbReference type="Proteomes" id="UP001211065"/>
    </source>
</evidence>
<dbReference type="GO" id="GO:0001561">
    <property type="term" value="P:fatty acid alpha-oxidation"/>
    <property type="evidence" value="ECO:0007669"/>
    <property type="project" value="InterPro"/>
</dbReference>
<protein>
    <recommendedName>
        <fullName evidence="4">Phytanoyl-CoA dioxygenase, peroxisomal</fullName>
    </recommendedName>
</protein>
<evidence type="ECO:0008006" key="4">
    <source>
        <dbReference type="Google" id="ProtNLM"/>
    </source>
</evidence>
<sequence>MSSANRRIDSTLNHLNNFRYTLPESSDLLSLEQRQQYEKDGFIIVKGLISQSEMDSYRKRFIDICDGKVIPEKTMLVMKDLATRKNKDIKGELKLAKLQDFQDDPVLFEYCKHPKLLEYVKCFTGPNVKSMHTMFINKPPNVGVSSTHPMHQDLHYFPFRPADRIVCAWTAIDKTFIENGCLFVVPGSHRADELLSHGYHEWEGKVNPMYHELKGAAKGNDKKFFAEMDAGDTIFFHPLLHHGSGPNTTKGFRKCISTHFASANCHYIDVKGTIQENIAKEVEEIAKRRFGDAVPFDFIWKVRSRLVAGEDGTL</sequence>
<dbReference type="Gene3D" id="2.60.120.620">
    <property type="entry name" value="q2cbj1_9rhob like domain"/>
    <property type="match status" value="1"/>
</dbReference>
<proteinExistence type="inferred from homology"/>
<name>A0AAD5XZ51_9FUNG</name>
<organism evidence="2 3">
    <name type="scientific">Clydaea vesicula</name>
    <dbReference type="NCBI Taxonomy" id="447962"/>
    <lineage>
        <taxon>Eukaryota</taxon>
        <taxon>Fungi</taxon>
        <taxon>Fungi incertae sedis</taxon>
        <taxon>Chytridiomycota</taxon>
        <taxon>Chytridiomycota incertae sedis</taxon>
        <taxon>Chytridiomycetes</taxon>
        <taxon>Lobulomycetales</taxon>
        <taxon>Lobulomycetaceae</taxon>
        <taxon>Clydaea</taxon>
    </lineage>
</organism>